<sequence>MVTPPPPMQPIPEYNHPFCEEIPYNVQPKLALAQLEMMFSCPVTGCLGEEANSHLATTSFQVVVESGKVSSKPPPA</sequence>
<protein>
    <submittedName>
        <fullName evidence="1">Uncharacterized protein</fullName>
    </submittedName>
</protein>
<proteinExistence type="predicted"/>
<name>A0A3M0JIB7_HIRRU</name>
<evidence type="ECO:0000313" key="2">
    <source>
        <dbReference type="Proteomes" id="UP000269221"/>
    </source>
</evidence>
<reference evidence="1 2" key="1">
    <citation type="submission" date="2018-07" db="EMBL/GenBank/DDBJ databases">
        <title>A high quality draft genome assembly of the barn swallow (H. rustica rustica).</title>
        <authorList>
            <person name="Formenti G."/>
            <person name="Chiara M."/>
            <person name="Poveda L."/>
            <person name="Francoijs K.-J."/>
            <person name="Bonisoli-Alquati A."/>
            <person name="Canova L."/>
            <person name="Gianfranceschi L."/>
            <person name="Horner D.S."/>
            <person name="Saino N."/>
        </authorList>
    </citation>
    <scope>NUCLEOTIDE SEQUENCE [LARGE SCALE GENOMIC DNA]</scope>
    <source>
        <strain evidence="1">Chelidonia</strain>
        <tissue evidence="1">Blood</tissue>
    </source>
</reference>
<accession>A0A3M0JIB7</accession>
<dbReference type="EMBL" id="QRBI01000144">
    <property type="protein sequence ID" value="RMC00653.1"/>
    <property type="molecule type" value="Genomic_DNA"/>
</dbReference>
<dbReference type="AlphaFoldDB" id="A0A3M0JIB7"/>
<dbReference type="OrthoDB" id="9221779at2759"/>
<dbReference type="Proteomes" id="UP000269221">
    <property type="component" value="Unassembled WGS sequence"/>
</dbReference>
<gene>
    <name evidence="1" type="ORF">DUI87_23270</name>
</gene>
<organism evidence="1 2">
    <name type="scientific">Hirundo rustica rustica</name>
    <dbReference type="NCBI Taxonomy" id="333673"/>
    <lineage>
        <taxon>Eukaryota</taxon>
        <taxon>Metazoa</taxon>
        <taxon>Chordata</taxon>
        <taxon>Craniata</taxon>
        <taxon>Vertebrata</taxon>
        <taxon>Euteleostomi</taxon>
        <taxon>Archelosauria</taxon>
        <taxon>Archosauria</taxon>
        <taxon>Dinosauria</taxon>
        <taxon>Saurischia</taxon>
        <taxon>Theropoda</taxon>
        <taxon>Coelurosauria</taxon>
        <taxon>Aves</taxon>
        <taxon>Neognathae</taxon>
        <taxon>Neoaves</taxon>
        <taxon>Telluraves</taxon>
        <taxon>Australaves</taxon>
        <taxon>Passeriformes</taxon>
        <taxon>Sylvioidea</taxon>
        <taxon>Hirundinidae</taxon>
        <taxon>Hirundo</taxon>
    </lineage>
</organism>
<comment type="caution">
    <text evidence="1">The sequence shown here is derived from an EMBL/GenBank/DDBJ whole genome shotgun (WGS) entry which is preliminary data.</text>
</comment>
<evidence type="ECO:0000313" key="1">
    <source>
        <dbReference type="EMBL" id="RMC00653.1"/>
    </source>
</evidence>
<keyword evidence="2" id="KW-1185">Reference proteome</keyword>